<gene>
    <name evidence="1" type="ORF">NCTC5908_01058</name>
</gene>
<sequence length="51" mass="6087">MRHNELEVIDSYDGELTNNLPIDRINITNNVPVINEKQIYYMIRLDRLTLI</sequence>
<dbReference type="AlphaFoldDB" id="A0A336N6L1"/>
<name>A0A336N6L1_AGGAP</name>
<accession>A0A336N6L1</accession>
<evidence type="ECO:0000313" key="2">
    <source>
        <dbReference type="Proteomes" id="UP000253728"/>
    </source>
</evidence>
<evidence type="ECO:0000313" key="1">
    <source>
        <dbReference type="EMBL" id="SSY94859.1"/>
    </source>
</evidence>
<proteinExistence type="predicted"/>
<protein>
    <submittedName>
        <fullName evidence="1">Uncharacterized protein</fullName>
    </submittedName>
</protein>
<dbReference type="Proteomes" id="UP000253728">
    <property type="component" value="Unassembled WGS sequence"/>
</dbReference>
<reference evidence="1 2" key="1">
    <citation type="submission" date="2018-06" db="EMBL/GenBank/DDBJ databases">
        <authorList>
            <consortium name="Pathogen Informatics"/>
            <person name="Doyle S."/>
        </authorList>
    </citation>
    <scope>NUCLEOTIDE SEQUENCE [LARGE SCALE GENOMIC DNA]</scope>
    <source>
        <strain evidence="1 2">NCTC5908</strain>
    </source>
</reference>
<organism evidence="1 2">
    <name type="scientific">Aggregatibacter aphrophilus</name>
    <name type="common">Haemophilus aphrophilus</name>
    <dbReference type="NCBI Taxonomy" id="732"/>
    <lineage>
        <taxon>Bacteria</taxon>
        <taxon>Pseudomonadati</taxon>
        <taxon>Pseudomonadota</taxon>
        <taxon>Gammaproteobacteria</taxon>
        <taxon>Pasteurellales</taxon>
        <taxon>Pasteurellaceae</taxon>
        <taxon>Aggregatibacter</taxon>
    </lineage>
</organism>
<dbReference type="EMBL" id="UFSP01000001">
    <property type="protein sequence ID" value="SSY94859.1"/>
    <property type="molecule type" value="Genomic_DNA"/>
</dbReference>